<accession>A0A2T5U5F7</accession>
<dbReference type="EMBL" id="QAYE01000004">
    <property type="protein sequence ID" value="PTW46737.1"/>
    <property type="molecule type" value="Genomic_DNA"/>
</dbReference>
<sequence length="78" mass="8582">MTRHDLAIAKWKCSFLAKNIVILRQSDPEPHVLNLIASHQHELDLLLAAIVKTHEAKDWAAAWMAKSQTEGGVALAAS</sequence>
<evidence type="ECO:0000313" key="2">
    <source>
        <dbReference type="Proteomes" id="UP000244013"/>
    </source>
</evidence>
<dbReference type="Proteomes" id="UP000244013">
    <property type="component" value="Unassembled WGS sequence"/>
</dbReference>
<dbReference type="GeneID" id="91005769"/>
<proteinExistence type="predicted"/>
<reference evidence="1 2" key="1">
    <citation type="submission" date="2018-04" db="EMBL/GenBank/DDBJ databases">
        <title>Genomic Encyclopedia of Type Strains, Phase III (KMG-III): the genomes of soil and plant-associated and newly described type strains.</title>
        <authorList>
            <person name="Whitman W."/>
        </authorList>
    </citation>
    <scope>NUCLEOTIDE SEQUENCE [LARGE SCALE GENOMIC DNA]</scope>
    <source>
        <strain evidence="1 2">MA-olki</strain>
    </source>
</reference>
<evidence type="ECO:0000313" key="1">
    <source>
        <dbReference type="EMBL" id="PTW46737.1"/>
    </source>
</evidence>
<gene>
    <name evidence="1" type="ORF">C8J25_10472</name>
</gene>
<dbReference type="RefSeq" id="WP_107954080.1">
    <property type="nucleotide sequence ID" value="NZ_QAYE01000004.1"/>
</dbReference>
<comment type="caution">
    <text evidence="1">The sequence shown here is derived from an EMBL/GenBank/DDBJ whole genome shotgun (WGS) entry which is preliminary data.</text>
</comment>
<dbReference type="OrthoDB" id="7571052at2"/>
<protein>
    <submittedName>
        <fullName evidence="1">Uncharacterized protein</fullName>
    </submittedName>
</protein>
<name>A0A2T5U5F7_9SPHN</name>
<dbReference type="AlphaFoldDB" id="A0A2T5U5F7"/>
<organism evidence="1 2">
    <name type="scientific">Sphingomonas faeni</name>
    <dbReference type="NCBI Taxonomy" id="185950"/>
    <lineage>
        <taxon>Bacteria</taxon>
        <taxon>Pseudomonadati</taxon>
        <taxon>Pseudomonadota</taxon>
        <taxon>Alphaproteobacteria</taxon>
        <taxon>Sphingomonadales</taxon>
        <taxon>Sphingomonadaceae</taxon>
        <taxon>Sphingomonas</taxon>
    </lineage>
</organism>